<gene>
    <name evidence="7" type="ORF">A3I24_01165</name>
</gene>
<dbReference type="InterPro" id="IPR039425">
    <property type="entry name" value="RNA_pol_sigma-70-like"/>
</dbReference>
<dbReference type="NCBIfam" id="TIGR02937">
    <property type="entry name" value="sigma70-ECF"/>
    <property type="match status" value="1"/>
</dbReference>
<dbReference type="AlphaFoldDB" id="A0A1G1ZRC4"/>
<evidence type="ECO:0000256" key="3">
    <source>
        <dbReference type="ARBA" id="ARBA00023082"/>
    </source>
</evidence>
<evidence type="ECO:0000313" key="7">
    <source>
        <dbReference type="EMBL" id="OGY67268.1"/>
    </source>
</evidence>
<dbReference type="InterPro" id="IPR036388">
    <property type="entry name" value="WH-like_DNA-bd_sf"/>
</dbReference>
<dbReference type="PANTHER" id="PTHR43133:SF51">
    <property type="entry name" value="RNA POLYMERASE SIGMA FACTOR"/>
    <property type="match status" value="1"/>
</dbReference>
<evidence type="ECO:0000259" key="6">
    <source>
        <dbReference type="Pfam" id="PF08281"/>
    </source>
</evidence>
<keyword evidence="3" id="KW-0731">Sigma factor</keyword>
<evidence type="ECO:0000256" key="4">
    <source>
        <dbReference type="ARBA" id="ARBA00023163"/>
    </source>
</evidence>
<dbReference type="SUPFAM" id="SSF88946">
    <property type="entry name" value="Sigma2 domain of RNA polymerase sigma factors"/>
    <property type="match status" value="1"/>
</dbReference>
<dbReference type="GO" id="GO:0016987">
    <property type="term" value="F:sigma factor activity"/>
    <property type="evidence" value="ECO:0007669"/>
    <property type="project" value="UniProtKB-KW"/>
</dbReference>
<dbReference type="Proteomes" id="UP000177690">
    <property type="component" value="Unassembled WGS sequence"/>
</dbReference>
<evidence type="ECO:0000259" key="5">
    <source>
        <dbReference type="Pfam" id="PF04542"/>
    </source>
</evidence>
<keyword evidence="4" id="KW-0804">Transcription</keyword>
<dbReference type="InterPro" id="IPR013325">
    <property type="entry name" value="RNA_pol_sigma_r2"/>
</dbReference>
<dbReference type="InterPro" id="IPR014284">
    <property type="entry name" value="RNA_pol_sigma-70_dom"/>
</dbReference>
<proteinExistence type="inferred from homology"/>
<organism evidence="7 8">
    <name type="scientific">Candidatus Harrisonbacteria bacterium RIFCSPLOWO2_02_FULL_41_13b</name>
    <dbReference type="NCBI Taxonomy" id="1798409"/>
    <lineage>
        <taxon>Bacteria</taxon>
        <taxon>Candidatus Harrisoniibacteriota</taxon>
    </lineage>
</organism>
<evidence type="ECO:0000256" key="1">
    <source>
        <dbReference type="ARBA" id="ARBA00010641"/>
    </source>
</evidence>
<feature type="domain" description="RNA polymerase sigma-70 region 2" evidence="5">
    <location>
        <begin position="27"/>
        <end position="95"/>
    </location>
</feature>
<sequence length="187" mass="21835">MDELNKQLPDEVVLKRAFKDPSYFNLLVDKYEAAFLRKALGIVKKQEEAEDIVQETFVKIYKYGHKFKKEAGIEFKSWAYKILMNTSFTHYQDLKKTAGNTEYLDPLLYEDKPSEKDLDLATINDAKAAVQAVITKMPEHLAKVLKLYYLEDMSYDSICKVEKIAITTLKMRLFRAKRLFQKISTEN</sequence>
<dbReference type="SUPFAM" id="SSF88659">
    <property type="entry name" value="Sigma3 and sigma4 domains of RNA polymerase sigma factors"/>
    <property type="match status" value="1"/>
</dbReference>
<keyword evidence="2" id="KW-0805">Transcription regulation</keyword>
<evidence type="ECO:0000256" key="2">
    <source>
        <dbReference type="ARBA" id="ARBA00023015"/>
    </source>
</evidence>
<accession>A0A1G1ZRC4</accession>
<evidence type="ECO:0000313" key="8">
    <source>
        <dbReference type="Proteomes" id="UP000177690"/>
    </source>
</evidence>
<dbReference type="InterPro" id="IPR007627">
    <property type="entry name" value="RNA_pol_sigma70_r2"/>
</dbReference>
<evidence type="ECO:0008006" key="9">
    <source>
        <dbReference type="Google" id="ProtNLM"/>
    </source>
</evidence>
<feature type="domain" description="RNA polymerase sigma factor 70 region 4 type 2" evidence="6">
    <location>
        <begin position="129"/>
        <end position="178"/>
    </location>
</feature>
<dbReference type="InterPro" id="IPR013324">
    <property type="entry name" value="RNA_pol_sigma_r3/r4-like"/>
</dbReference>
<dbReference type="EMBL" id="MHJL01000027">
    <property type="protein sequence ID" value="OGY67268.1"/>
    <property type="molecule type" value="Genomic_DNA"/>
</dbReference>
<dbReference type="GO" id="GO:0006352">
    <property type="term" value="P:DNA-templated transcription initiation"/>
    <property type="evidence" value="ECO:0007669"/>
    <property type="project" value="InterPro"/>
</dbReference>
<comment type="caution">
    <text evidence="7">The sequence shown here is derived from an EMBL/GenBank/DDBJ whole genome shotgun (WGS) entry which is preliminary data.</text>
</comment>
<dbReference type="Gene3D" id="1.10.10.10">
    <property type="entry name" value="Winged helix-like DNA-binding domain superfamily/Winged helix DNA-binding domain"/>
    <property type="match status" value="1"/>
</dbReference>
<dbReference type="Pfam" id="PF04542">
    <property type="entry name" value="Sigma70_r2"/>
    <property type="match status" value="1"/>
</dbReference>
<dbReference type="STRING" id="1798409.A3I24_01165"/>
<dbReference type="PANTHER" id="PTHR43133">
    <property type="entry name" value="RNA POLYMERASE ECF-TYPE SIGMA FACTO"/>
    <property type="match status" value="1"/>
</dbReference>
<protein>
    <recommendedName>
        <fullName evidence="9">RNA polymerase sigma factor</fullName>
    </recommendedName>
</protein>
<dbReference type="GO" id="GO:0003677">
    <property type="term" value="F:DNA binding"/>
    <property type="evidence" value="ECO:0007669"/>
    <property type="project" value="InterPro"/>
</dbReference>
<dbReference type="Pfam" id="PF08281">
    <property type="entry name" value="Sigma70_r4_2"/>
    <property type="match status" value="1"/>
</dbReference>
<dbReference type="InterPro" id="IPR013249">
    <property type="entry name" value="RNA_pol_sigma70_r4_t2"/>
</dbReference>
<comment type="similarity">
    <text evidence="1">Belongs to the sigma-70 factor family. ECF subfamily.</text>
</comment>
<reference evidence="7 8" key="1">
    <citation type="journal article" date="2016" name="Nat. Commun.">
        <title>Thousands of microbial genomes shed light on interconnected biogeochemical processes in an aquifer system.</title>
        <authorList>
            <person name="Anantharaman K."/>
            <person name="Brown C.T."/>
            <person name="Hug L.A."/>
            <person name="Sharon I."/>
            <person name="Castelle C.J."/>
            <person name="Probst A.J."/>
            <person name="Thomas B.C."/>
            <person name="Singh A."/>
            <person name="Wilkins M.J."/>
            <person name="Karaoz U."/>
            <person name="Brodie E.L."/>
            <person name="Williams K.H."/>
            <person name="Hubbard S.S."/>
            <person name="Banfield J.F."/>
        </authorList>
    </citation>
    <scope>NUCLEOTIDE SEQUENCE [LARGE SCALE GENOMIC DNA]</scope>
</reference>
<dbReference type="Gene3D" id="1.10.1740.10">
    <property type="match status" value="1"/>
</dbReference>
<name>A0A1G1ZRC4_9BACT</name>